<protein>
    <submittedName>
        <fullName evidence="1">Uncharacterized protein</fullName>
    </submittedName>
</protein>
<name>A0A8X7MHT4_9BASI</name>
<proteinExistence type="predicted"/>
<gene>
    <name evidence="1" type="ORF">A4X06_0g9705</name>
</gene>
<evidence type="ECO:0000313" key="2">
    <source>
        <dbReference type="Proteomes" id="UP000077684"/>
    </source>
</evidence>
<comment type="caution">
    <text evidence="1">The sequence shown here is derived from an EMBL/GenBank/DDBJ whole genome shotgun (WGS) entry which is preliminary data.</text>
</comment>
<dbReference type="Proteomes" id="UP000077684">
    <property type="component" value="Unassembled WGS sequence"/>
</dbReference>
<reference evidence="1" key="1">
    <citation type="submission" date="2016-04" db="EMBL/GenBank/DDBJ databases">
        <authorList>
            <person name="Nguyen H.D."/>
            <person name="Samba Siva P."/>
            <person name="Cullis J."/>
            <person name="Levesque C.A."/>
            <person name="Hambleton S."/>
        </authorList>
    </citation>
    <scope>NUCLEOTIDE SEQUENCE</scope>
    <source>
        <strain evidence="1">DAOMC 236426</strain>
    </source>
</reference>
<accession>A0A8X7MHT4</accession>
<organism evidence="1 2">
    <name type="scientific">Tilletia controversa</name>
    <name type="common">dwarf bunt fungus</name>
    <dbReference type="NCBI Taxonomy" id="13291"/>
    <lineage>
        <taxon>Eukaryota</taxon>
        <taxon>Fungi</taxon>
        <taxon>Dikarya</taxon>
        <taxon>Basidiomycota</taxon>
        <taxon>Ustilaginomycotina</taxon>
        <taxon>Exobasidiomycetes</taxon>
        <taxon>Tilletiales</taxon>
        <taxon>Tilletiaceae</taxon>
        <taxon>Tilletia</taxon>
    </lineage>
</organism>
<reference evidence="1" key="2">
    <citation type="journal article" date="2019" name="IMA Fungus">
        <title>Genome sequencing and comparison of five Tilletia species to identify candidate genes for the detection of regulated species infecting wheat.</title>
        <authorList>
            <person name="Nguyen H.D.T."/>
            <person name="Sultana T."/>
            <person name="Kesanakurti P."/>
            <person name="Hambleton S."/>
        </authorList>
    </citation>
    <scope>NUCLEOTIDE SEQUENCE</scope>
    <source>
        <strain evidence="1">DAOMC 236426</strain>
    </source>
</reference>
<dbReference type="EMBL" id="LWDE02003208">
    <property type="protein sequence ID" value="KAE8235958.1"/>
    <property type="molecule type" value="Genomic_DNA"/>
</dbReference>
<dbReference type="AlphaFoldDB" id="A0A8X7MHT4"/>
<evidence type="ECO:0000313" key="1">
    <source>
        <dbReference type="EMBL" id="KAE8235958.1"/>
    </source>
</evidence>
<sequence length="256" mass="28075">MTTPSADALQQARADVAGLVNLKHRLDELDVPLSIVKAAVEGIVISSNFEALLSLALQPLSFDPADYPDAFERDGKGKLYIRQESLGTLDDLDTYDLQFPADAHYSAAVREQATFECGNRPIKFAPKYAGQTFAEDIKDRLEVDEVLPPQTRLGNWLKMRGPAASMSIWALRDVDMPATDAYEFRSSDVAQEMERILIAIVGLSALNSAVGGHSYPWGTQIYHGLSQDFFRHIDDKAPPANITTALNPSLAQPLAN</sequence>
<keyword evidence="2" id="KW-1185">Reference proteome</keyword>